<dbReference type="OrthoDB" id="551507at2759"/>
<dbReference type="PANTHER" id="PTHR33222">
    <property type="match status" value="1"/>
</dbReference>
<evidence type="ECO:0000256" key="2">
    <source>
        <dbReference type="SAM" id="MobiDB-lite"/>
    </source>
</evidence>
<dbReference type="Proteomes" id="UP000006906">
    <property type="component" value="Chromosome 13"/>
</dbReference>
<evidence type="ECO:0000259" key="3">
    <source>
        <dbReference type="Pfam" id="PF14159"/>
    </source>
</evidence>
<reference evidence="4 5" key="1">
    <citation type="journal article" date="2007" name="Science">
        <title>The Chlamydomonas genome reveals the evolution of key animal and plant functions.</title>
        <authorList>
            <person name="Merchant S.S."/>
            <person name="Prochnik S.E."/>
            <person name="Vallon O."/>
            <person name="Harris E.H."/>
            <person name="Karpowicz S.J."/>
            <person name="Witman G.B."/>
            <person name="Terry A."/>
            <person name="Salamov A."/>
            <person name="Fritz-Laylin L.K."/>
            <person name="Marechal-Drouard L."/>
            <person name="Marshall W.F."/>
            <person name="Qu L.H."/>
            <person name="Nelson D.R."/>
            <person name="Sanderfoot A.A."/>
            <person name="Spalding M.H."/>
            <person name="Kapitonov V.V."/>
            <person name="Ren Q."/>
            <person name="Ferris P."/>
            <person name="Lindquist E."/>
            <person name="Shapiro H."/>
            <person name="Lucas S.M."/>
            <person name="Grimwood J."/>
            <person name="Schmutz J."/>
            <person name="Cardol P."/>
            <person name="Cerutti H."/>
            <person name="Chanfreau G."/>
            <person name="Chen C.L."/>
            <person name="Cognat V."/>
            <person name="Croft M.T."/>
            <person name="Dent R."/>
            <person name="Dutcher S."/>
            <person name="Fernandez E."/>
            <person name="Fukuzawa H."/>
            <person name="Gonzalez-Ballester D."/>
            <person name="Gonzalez-Halphen D."/>
            <person name="Hallmann A."/>
            <person name="Hanikenne M."/>
            <person name="Hippler M."/>
            <person name="Inwood W."/>
            <person name="Jabbari K."/>
            <person name="Kalanon M."/>
            <person name="Kuras R."/>
            <person name="Lefebvre P.A."/>
            <person name="Lemaire S.D."/>
            <person name="Lobanov A.V."/>
            <person name="Lohr M."/>
            <person name="Manuell A."/>
            <person name="Meier I."/>
            <person name="Mets L."/>
            <person name="Mittag M."/>
            <person name="Mittelmeier T."/>
            <person name="Moroney J.V."/>
            <person name="Moseley J."/>
            <person name="Napoli C."/>
            <person name="Nedelcu A.M."/>
            <person name="Niyogi K."/>
            <person name="Novoselov S.V."/>
            <person name="Paulsen I.T."/>
            <person name="Pazour G."/>
            <person name="Purton S."/>
            <person name="Ral J.P."/>
            <person name="Riano-Pachon D.M."/>
            <person name="Riekhof W."/>
            <person name="Rymarquis L."/>
            <person name="Schroda M."/>
            <person name="Stern D."/>
            <person name="Umen J."/>
            <person name="Willows R."/>
            <person name="Wilson N."/>
            <person name="Zimmer S.L."/>
            <person name="Allmer J."/>
            <person name="Balk J."/>
            <person name="Bisova K."/>
            <person name="Chen C.J."/>
            <person name="Elias M."/>
            <person name="Gendler K."/>
            <person name="Hauser C."/>
            <person name="Lamb M.R."/>
            <person name="Ledford H."/>
            <person name="Long J.C."/>
            <person name="Minagawa J."/>
            <person name="Page M.D."/>
            <person name="Pan J."/>
            <person name="Pootakham W."/>
            <person name="Roje S."/>
            <person name="Rose A."/>
            <person name="Stahlberg E."/>
            <person name="Terauchi A.M."/>
            <person name="Yang P."/>
            <person name="Ball S."/>
            <person name="Bowler C."/>
            <person name="Dieckmann C.L."/>
            <person name="Gladyshev V.N."/>
            <person name="Green P."/>
            <person name="Jorgensen R."/>
            <person name="Mayfield S."/>
            <person name="Mueller-Roeber B."/>
            <person name="Rajamani S."/>
            <person name="Sayre R.T."/>
            <person name="Brokstein P."/>
            <person name="Dubchak I."/>
            <person name="Goodstein D."/>
            <person name="Hornick L."/>
            <person name="Huang Y.W."/>
            <person name="Jhaveri J."/>
            <person name="Luo Y."/>
            <person name="Martinez D."/>
            <person name="Ngau W.C."/>
            <person name="Otillar B."/>
            <person name="Poliakov A."/>
            <person name="Porter A."/>
            <person name="Szajkowski L."/>
            <person name="Werner G."/>
            <person name="Zhou K."/>
            <person name="Grigoriev I.V."/>
            <person name="Rokhsar D.S."/>
            <person name="Grossman A.R."/>
        </authorList>
    </citation>
    <scope>NUCLEOTIDE SEQUENCE [LARGE SCALE GENOMIC DNA]</scope>
    <source>
        <strain evidence="5">CC-503</strain>
    </source>
</reference>
<feature type="region of interest" description="Disordered" evidence="2">
    <location>
        <begin position="89"/>
        <end position="123"/>
    </location>
</feature>
<evidence type="ECO:0000313" key="5">
    <source>
        <dbReference type="Proteomes" id="UP000006906"/>
    </source>
</evidence>
<dbReference type="Gramene" id="PNW74302">
    <property type="protein sequence ID" value="PNW74302"/>
    <property type="gene ID" value="CHLRE_13g603450v5"/>
</dbReference>
<feature type="region of interest" description="Disordered" evidence="2">
    <location>
        <begin position="34"/>
        <end position="68"/>
    </location>
</feature>
<feature type="compositionally biased region" description="Low complexity" evidence="2">
    <location>
        <begin position="424"/>
        <end position="438"/>
    </location>
</feature>
<proteinExistence type="predicted"/>
<feature type="region of interest" description="Disordered" evidence="2">
    <location>
        <begin position="143"/>
        <end position="167"/>
    </location>
</feature>
<sequence length="652" mass="66912">MLGKFLEAASRRAARPASSAAPLGVPLLRTGHGPRAAVRVSGTSGSGLRGRRLHATTTRPPLQLPCSRPVPAGTRRSCVRVLAFRWGSGNNSDNKSAEAAGGASTQPPQPPAAAESQPSESDSIRDIDAMLGKAPKLAGFTDVAEGEAGGGGGGSGSEAERAEEVRVRRQEAFREVLRPPPSGYCEPTDELMSQARAEADAQQQLATNALINALGDSSSSSSSSSSSGGGAHRLLAALEGDPRTRGVGRAAGRSVQGLQRWWAGVPDKRLVVAEAAALAVAAYLGSAVLGAVERAPLLPQAFQAVGLAYSSWFWWRFVLFARGRQELRQLLGRAQAAVAESVSDLAEAADSAAAAAAAAGGKDDAAAAAAATAGADAQRREAEADSTQAYVEGLLQELDERQARLHTHDQGGEEEEEKQEGEEGAAAPPTTTPWASSSGTEEQHRRGGSGGGGGSGRGGPPAVFALRLLSAAAAAGGGDGAGVLMARQRGPEEVEGMNGIPDPSASSASSASSAASASDPPQQQSPASDPPPQMALDPCLGWDTEACAATGHMQLEAPDMAKLEALAEEAARQARAATGFSRHVDQALHAPGRSRGASMEEEDLEGEYGRAAGALERQEMEQMAKQPHAVMPHPRSQRQPAQGEETGNGPQR</sequence>
<dbReference type="ExpressionAtlas" id="A0A2K3D195">
    <property type="expression patterns" value="baseline"/>
</dbReference>
<accession>A0A2K3D195</accession>
<feature type="region of interest" description="Disordered" evidence="2">
    <location>
        <begin position="569"/>
        <end position="652"/>
    </location>
</feature>
<dbReference type="Pfam" id="PF14159">
    <property type="entry name" value="CAAD"/>
    <property type="match status" value="1"/>
</dbReference>
<protein>
    <recommendedName>
        <fullName evidence="3">Cyanobacterial aminoacyl-tRNA synthetase CAAD domain-containing protein</fullName>
    </recommendedName>
</protein>
<feature type="compositionally biased region" description="Low complexity" evidence="2">
    <location>
        <begin position="99"/>
        <end position="121"/>
    </location>
</feature>
<dbReference type="GeneID" id="66056101"/>
<feature type="compositionally biased region" description="Low complexity" evidence="2">
    <location>
        <begin position="501"/>
        <end position="527"/>
    </location>
</feature>
<feature type="compositionally biased region" description="Gly residues" evidence="2">
    <location>
        <begin position="448"/>
        <end position="459"/>
    </location>
</feature>
<evidence type="ECO:0000256" key="1">
    <source>
        <dbReference type="ARBA" id="ARBA00004141"/>
    </source>
</evidence>
<dbReference type="GO" id="GO:0016020">
    <property type="term" value="C:membrane"/>
    <property type="evidence" value="ECO:0007669"/>
    <property type="project" value="UniProtKB-SubCell"/>
</dbReference>
<feature type="domain" description="Cyanobacterial aminoacyl-tRNA synthetase CAAD" evidence="3">
    <location>
        <begin position="258"/>
        <end position="331"/>
    </location>
</feature>
<comment type="subcellular location">
    <subcellularLocation>
        <location evidence="1">Membrane</location>
        <topology evidence="1">Multi-pass membrane protein</topology>
    </subcellularLocation>
</comment>
<dbReference type="KEGG" id="cre:CHLRE_13g603450v5"/>
<feature type="compositionally biased region" description="Gly residues" evidence="2">
    <location>
        <begin position="147"/>
        <end position="156"/>
    </location>
</feature>
<dbReference type="EMBL" id="CM008974">
    <property type="protein sequence ID" value="PNW74302.1"/>
    <property type="molecule type" value="Genomic_DNA"/>
</dbReference>
<feature type="region of interest" description="Disordered" evidence="2">
    <location>
        <begin position="407"/>
        <end position="461"/>
    </location>
</feature>
<feature type="compositionally biased region" description="Basic and acidic residues" evidence="2">
    <location>
        <begin position="158"/>
        <end position="167"/>
    </location>
</feature>
<evidence type="ECO:0000313" key="4">
    <source>
        <dbReference type="EMBL" id="PNW74302.1"/>
    </source>
</evidence>
<dbReference type="RefSeq" id="XP_042917787.1">
    <property type="nucleotide sequence ID" value="XM_043069824.1"/>
</dbReference>
<dbReference type="InParanoid" id="A0A2K3D195"/>
<dbReference type="GO" id="GO:0009579">
    <property type="term" value="C:thylakoid"/>
    <property type="evidence" value="ECO:0007669"/>
    <property type="project" value="InterPro"/>
</dbReference>
<name>A0A2K3D195_CHLRE</name>
<dbReference type="InterPro" id="IPR025564">
    <property type="entry name" value="CAAD_dom"/>
</dbReference>
<dbReference type="InterPro" id="IPR033344">
    <property type="entry name" value="CURT1"/>
</dbReference>
<feature type="region of interest" description="Disordered" evidence="2">
    <location>
        <begin position="493"/>
        <end position="540"/>
    </location>
</feature>
<dbReference type="AlphaFoldDB" id="A0A2K3D195"/>
<keyword evidence="5" id="KW-1185">Reference proteome</keyword>
<organism evidence="4 5">
    <name type="scientific">Chlamydomonas reinhardtii</name>
    <name type="common">Chlamydomonas smithii</name>
    <dbReference type="NCBI Taxonomy" id="3055"/>
    <lineage>
        <taxon>Eukaryota</taxon>
        <taxon>Viridiplantae</taxon>
        <taxon>Chlorophyta</taxon>
        <taxon>core chlorophytes</taxon>
        <taxon>Chlorophyceae</taxon>
        <taxon>CS clade</taxon>
        <taxon>Chlamydomonadales</taxon>
        <taxon>Chlamydomonadaceae</taxon>
        <taxon>Chlamydomonas</taxon>
    </lineage>
</organism>
<gene>
    <name evidence="4" type="ORF">CHLRE_13g603450v5</name>
</gene>
<dbReference type="PANTHER" id="PTHR33222:SF4">
    <property type="entry name" value="PROTEIN CURVATURE THYLAKOID 1A, CHLOROPLASTIC"/>
    <property type="match status" value="1"/>
</dbReference>
<feature type="compositionally biased region" description="Acidic residues" evidence="2">
    <location>
        <begin position="412"/>
        <end position="423"/>
    </location>
</feature>